<organism evidence="2 3">
    <name type="scientific">Mucilaginibacter lappiensis</name>
    <dbReference type="NCBI Taxonomy" id="354630"/>
    <lineage>
        <taxon>Bacteria</taxon>
        <taxon>Pseudomonadati</taxon>
        <taxon>Bacteroidota</taxon>
        <taxon>Sphingobacteriia</taxon>
        <taxon>Sphingobacteriales</taxon>
        <taxon>Sphingobacteriaceae</taxon>
        <taxon>Mucilaginibacter</taxon>
    </lineage>
</organism>
<keyword evidence="1" id="KW-0732">Signal</keyword>
<gene>
    <name evidence="2" type="ORF">HDF22_003148</name>
</gene>
<feature type="chain" id="PRO_5032289831" evidence="1">
    <location>
        <begin position="25"/>
        <end position="182"/>
    </location>
</feature>
<evidence type="ECO:0000256" key="1">
    <source>
        <dbReference type="SAM" id="SignalP"/>
    </source>
</evidence>
<proteinExistence type="predicted"/>
<dbReference type="RefSeq" id="WP_183588298.1">
    <property type="nucleotide sequence ID" value="NZ_JACHCA010000008.1"/>
</dbReference>
<feature type="signal peptide" evidence="1">
    <location>
        <begin position="1"/>
        <end position="24"/>
    </location>
</feature>
<sequence>MMKRKFKPLAVLMVLLTISCSVSAQVGKNQVSYIIDGGVFHHQLITLNFNAESTQKGALAVTPGYLKIYVDDAETEDDAQKWALNIAFNHAGTGTAKVNDPITNAKPGEDKKVYFVLQVQANGKNKTLSPILTNPNQTPGTITITRFGPEGGTVEGTFEGKLKSAGETYTIISGHFVVNRLL</sequence>
<dbReference type="AlphaFoldDB" id="A0A841JD12"/>
<accession>A0A841JD12</accession>
<comment type="caution">
    <text evidence="2">The sequence shown here is derived from an EMBL/GenBank/DDBJ whole genome shotgun (WGS) entry which is preliminary data.</text>
</comment>
<protein>
    <submittedName>
        <fullName evidence="2">Uncharacterized protein</fullName>
    </submittedName>
</protein>
<dbReference type="PROSITE" id="PS51257">
    <property type="entry name" value="PROKAR_LIPOPROTEIN"/>
    <property type="match status" value="1"/>
</dbReference>
<reference evidence="2 3" key="1">
    <citation type="submission" date="2020-08" db="EMBL/GenBank/DDBJ databases">
        <title>Genomic Encyclopedia of Type Strains, Phase IV (KMG-V): Genome sequencing to study the core and pangenomes of soil and plant-associated prokaryotes.</title>
        <authorList>
            <person name="Whitman W."/>
        </authorList>
    </citation>
    <scope>NUCLEOTIDE SEQUENCE [LARGE SCALE GENOMIC DNA]</scope>
    <source>
        <strain evidence="2 3">MP601</strain>
    </source>
</reference>
<dbReference type="Proteomes" id="UP000548326">
    <property type="component" value="Unassembled WGS sequence"/>
</dbReference>
<evidence type="ECO:0000313" key="2">
    <source>
        <dbReference type="EMBL" id="MBB6129023.1"/>
    </source>
</evidence>
<evidence type="ECO:0000313" key="3">
    <source>
        <dbReference type="Proteomes" id="UP000548326"/>
    </source>
</evidence>
<dbReference type="EMBL" id="JACHCA010000008">
    <property type="protein sequence ID" value="MBB6129023.1"/>
    <property type="molecule type" value="Genomic_DNA"/>
</dbReference>
<name>A0A841JD12_9SPHI</name>